<dbReference type="Pfam" id="PF00149">
    <property type="entry name" value="Metallophos"/>
    <property type="match status" value="1"/>
</dbReference>
<dbReference type="InterPro" id="IPR037524">
    <property type="entry name" value="PA14/GLEYA"/>
</dbReference>
<dbReference type="KEGG" id="ttr:Tter_2778"/>
<evidence type="ECO:0000313" key="5">
    <source>
        <dbReference type="Proteomes" id="UP000000323"/>
    </source>
</evidence>
<dbReference type="PANTHER" id="PTHR45867:SF3">
    <property type="entry name" value="ACID PHOSPHATASE TYPE 7"/>
    <property type="match status" value="1"/>
</dbReference>
<dbReference type="SMART" id="SM00758">
    <property type="entry name" value="PA14"/>
    <property type="match status" value="1"/>
</dbReference>
<dbReference type="Gene3D" id="3.90.182.10">
    <property type="entry name" value="Toxin - Anthrax Protective Antigen,domain 1"/>
    <property type="match status" value="1"/>
</dbReference>
<dbReference type="InterPro" id="IPR032812">
    <property type="entry name" value="SbsA_Ig"/>
</dbReference>
<dbReference type="PANTHER" id="PTHR45867">
    <property type="entry name" value="PURPLE ACID PHOSPHATASE"/>
    <property type="match status" value="1"/>
</dbReference>
<dbReference type="SUPFAM" id="SSF49363">
    <property type="entry name" value="Purple acid phosphatase, N-terminal domain"/>
    <property type="match status" value="1"/>
</dbReference>
<sequence length="978" mass="105632">MQRTRSLWWMLIAVMLALASAYIAGGGSGTLSATTYVLLFSSSSDRSNAQPLQGQSVYGNTYIFTSPSDGVSTVSFYIDDPDALGTPYRVEKTAPYDLNGGTVSTASPYNTTLLADGQHSVTALIKLSNGSTQKITATFNVINSAPQLQFDRSAVVWSVGSGGTATQQVALTGGNPPASYTLSYDAFWLSLQPTTGTTLATISLAANTQGLQPGIYTSTVLATAPNYKPASLRVTITVGEQIHLSWMGDPSRTMTIVWRTFDTSIPSLVQYRQAGTTTWQQASGSLRTSGTRGTLHEVTLSLLTPSTSYEYRVMLDGSTWSETYTTHTAPLRGPADLDVIYVADTGLIGREDGLASGTQQVIDEIARMHPDVVLLGGDYAYYSTDNRFGSLDNSIDAWFNQMQRIGAKIPMMPTYGNHETLLGEGYSYWAARFATPNGYSNRQNYSFDIGDVHFVSIYAVENSNGLSDGQLQWIEQDILAAKAAGQRWIVPFYHVSPFADGRNHPSNLALRAQLGPLFERLVVKIAVSSHDQAYERTYPLVDVPNSNTPTSMAKDCYTMSDGVTWVKSSPGGKESNKNGSFSQFGTNPPPSWTAYRDNTMHHFLRIRFSADGTMRVEGYGVRGDGSPPVLQDSFMYTTGSCGSAGPETTITAGPTGLTNQTSATFQFTSSEDNSSFLCSLDGSAFSPCSSPVAYSGLQDGSHTFQVKAVDQAGNQDPSPASRSWTIDATPPTITGTTPVNGANEVPTNTKVSIALSERADPASINGSTFYLMKSGSSLPVPAQVSYDDALKIAALQPDAPLEAGSTYTARATGDIRDLAGNRLGADYSWAFTVSSNPSAGGLLGEYFNNSDLTDLVLTRVDPVVDFNWDYGSPDPSIDPDTYSVRWTGMVKADRSETYTFYTRSNDGVRLWVNGKLLVNNWTNHAETENKGSISLTAGTWYQIRLEYYEGTGRSIIRLLYSSPSTPKQIIPSDHLRTP</sequence>
<dbReference type="STRING" id="525904.Tter_2778"/>
<dbReference type="InterPro" id="IPR014755">
    <property type="entry name" value="Cu-Rt/internalin_Ig-like"/>
</dbReference>
<feature type="compositionally biased region" description="Polar residues" evidence="2">
    <location>
        <begin position="577"/>
        <end position="586"/>
    </location>
</feature>
<dbReference type="GO" id="GO:0046872">
    <property type="term" value="F:metal ion binding"/>
    <property type="evidence" value="ECO:0007669"/>
    <property type="project" value="InterPro"/>
</dbReference>
<reference evidence="5" key="1">
    <citation type="journal article" date="2010" name="Stand. Genomic Sci.">
        <title>Complete genome sequence of 'Thermobaculum terrenum' type strain (YNP1).</title>
        <authorList>
            <person name="Kiss H."/>
            <person name="Cleland D."/>
            <person name="Lapidus A."/>
            <person name="Lucas S."/>
            <person name="Glavina Del Rio T."/>
            <person name="Nolan M."/>
            <person name="Tice H."/>
            <person name="Han C."/>
            <person name="Goodwin L."/>
            <person name="Pitluck S."/>
            <person name="Liolios K."/>
            <person name="Ivanova N."/>
            <person name="Mavromatis K."/>
            <person name="Ovchinnikova G."/>
            <person name="Pati A."/>
            <person name="Chen A."/>
            <person name="Palaniappan K."/>
            <person name="Land M."/>
            <person name="Hauser L."/>
            <person name="Chang Y."/>
            <person name="Jeffries C."/>
            <person name="Lu M."/>
            <person name="Brettin T."/>
            <person name="Detter J."/>
            <person name="Goker M."/>
            <person name="Tindall B."/>
            <person name="Beck B."/>
            <person name="McDermott T."/>
            <person name="Woyke T."/>
            <person name="Bristow J."/>
            <person name="Eisen J."/>
            <person name="Markowitz V."/>
            <person name="Hugenholtz P."/>
            <person name="Kyrpides N."/>
            <person name="Klenk H."/>
            <person name="Cheng J."/>
        </authorList>
    </citation>
    <scope>NUCLEOTIDE SEQUENCE [LARGE SCALE GENOMIC DNA]</scope>
    <source>
        <strain evidence="5">ATCC BAA-798 / YNP1</strain>
    </source>
</reference>
<feature type="region of interest" description="Disordered" evidence="2">
    <location>
        <begin position="712"/>
        <end position="744"/>
    </location>
</feature>
<dbReference type="Gene3D" id="2.60.40.10">
    <property type="entry name" value="Immunoglobulins"/>
    <property type="match status" value="1"/>
</dbReference>
<dbReference type="OrthoDB" id="9804511at2"/>
<dbReference type="eggNOG" id="COG3540">
    <property type="taxonomic scope" value="Bacteria"/>
</dbReference>
<dbReference type="EMBL" id="CP001826">
    <property type="protein sequence ID" value="ACZ43663.1"/>
    <property type="molecule type" value="Genomic_DNA"/>
</dbReference>
<dbReference type="InterPro" id="IPR003961">
    <property type="entry name" value="FN3_dom"/>
</dbReference>
<dbReference type="InterPro" id="IPR029052">
    <property type="entry name" value="Metallo-depent_PP-like"/>
</dbReference>
<organism evidence="4 5">
    <name type="scientific">Thermobaculum terrenum (strain ATCC BAA-798 / CCMEE 7001 / YNP1)</name>
    <dbReference type="NCBI Taxonomy" id="525904"/>
    <lineage>
        <taxon>Bacteria</taxon>
        <taxon>Bacillati</taxon>
        <taxon>Chloroflexota</taxon>
        <taxon>Chloroflexia</taxon>
        <taxon>Candidatus Thermobaculales</taxon>
        <taxon>Candidatus Thermobaculaceae</taxon>
        <taxon>Thermobaculum</taxon>
    </lineage>
</organism>
<dbReference type="InterPro" id="IPR013783">
    <property type="entry name" value="Ig-like_fold"/>
</dbReference>
<dbReference type="InterPro" id="IPR011658">
    <property type="entry name" value="PA14_dom"/>
</dbReference>
<dbReference type="SUPFAM" id="SSF56988">
    <property type="entry name" value="Anthrax protective antigen"/>
    <property type="match status" value="1"/>
</dbReference>
<dbReference type="PROSITE" id="PS51820">
    <property type="entry name" value="PA14"/>
    <property type="match status" value="1"/>
</dbReference>
<dbReference type="Pfam" id="PF16656">
    <property type="entry name" value="Pur_ac_phosph_N"/>
    <property type="match status" value="1"/>
</dbReference>
<dbReference type="Pfam" id="PF13205">
    <property type="entry name" value="Big_5"/>
    <property type="match status" value="1"/>
</dbReference>
<evidence type="ECO:0000259" key="3">
    <source>
        <dbReference type="PROSITE" id="PS51820"/>
    </source>
</evidence>
<dbReference type="CDD" id="cd00063">
    <property type="entry name" value="FN3"/>
    <property type="match status" value="1"/>
</dbReference>
<dbReference type="InterPro" id="IPR008963">
    <property type="entry name" value="Purple_acid_Pase-like_N"/>
</dbReference>
<proteinExistence type="predicted"/>
<dbReference type="InterPro" id="IPR004843">
    <property type="entry name" value="Calcineurin-like_PHP"/>
</dbReference>
<dbReference type="HOGENOM" id="CLU_304017_0_0_0"/>
<name>D1CIU3_THET1</name>
<keyword evidence="1" id="KW-0732">Signal</keyword>
<protein>
    <submittedName>
        <fullName evidence="4">PA14 domain protein</fullName>
    </submittedName>
</protein>
<dbReference type="InterPro" id="IPR015914">
    <property type="entry name" value="PAPs_N"/>
</dbReference>
<dbReference type="SUPFAM" id="SSF56300">
    <property type="entry name" value="Metallo-dependent phosphatases"/>
    <property type="match status" value="1"/>
</dbReference>
<dbReference type="Gene3D" id="3.60.21.10">
    <property type="match status" value="1"/>
</dbReference>
<keyword evidence="5" id="KW-1185">Reference proteome</keyword>
<dbReference type="Gene3D" id="2.60.40.1220">
    <property type="match status" value="1"/>
</dbReference>
<feature type="region of interest" description="Disordered" evidence="2">
    <location>
        <begin position="568"/>
        <end position="592"/>
    </location>
</feature>
<dbReference type="AlphaFoldDB" id="D1CIU3"/>
<dbReference type="Pfam" id="PF07691">
    <property type="entry name" value="PA14"/>
    <property type="match status" value="1"/>
</dbReference>
<dbReference type="eggNOG" id="COG1409">
    <property type="taxonomic scope" value="Bacteria"/>
</dbReference>
<feature type="domain" description="PA14" evidence="3">
    <location>
        <begin position="837"/>
        <end position="974"/>
    </location>
</feature>
<evidence type="ECO:0000256" key="2">
    <source>
        <dbReference type="SAM" id="MobiDB-lite"/>
    </source>
</evidence>
<dbReference type="RefSeq" id="WP_012876694.1">
    <property type="nucleotide sequence ID" value="NC_013526.1"/>
</dbReference>
<gene>
    <name evidence="4" type="ordered locus">Tter_2778</name>
</gene>
<dbReference type="GO" id="GO:0003993">
    <property type="term" value="F:acid phosphatase activity"/>
    <property type="evidence" value="ECO:0007669"/>
    <property type="project" value="InterPro"/>
</dbReference>
<accession>D1CIU3</accession>
<evidence type="ECO:0000256" key="1">
    <source>
        <dbReference type="ARBA" id="ARBA00022729"/>
    </source>
</evidence>
<dbReference type="Gene3D" id="2.60.40.380">
    <property type="entry name" value="Purple acid phosphatase-like, N-terminal"/>
    <property type="match status" value="1"/>
</dbReference>
<evidence type="ECO:0000313" key="4">
    <source>
        <dbReference type="EMBL" id="ACZ43663.1"/>
    </source>
</evidence>
<dbReference type="Proteomes" id="UP000000323">
    <property type="component" value="Chromosome 2"/>
</dbReference>